<feature type="domain" description="Spermatogenesis-associated protein 20-like TRX" evidence="1">
    <location>
        <begin position="5"/>
        <end position="158"/>
    </location>
</feature>
<dbReference type="CDD" id="cd02955">
    <property type="entry name" value="SSP411"/>
    <property type="match status" value="1"/>
</dbReference>
<dbReference type="Gene3D" id="1.50.10.10">
    <property type="match status" value="1"/>
</dbReference>
<dbReference type="InterPro" id="IPR004879">
    <property type="entry name" value="Ssp411-like_TRX"/>
</dbReference>
<proteinExistence type="predicted"/>
<dbReference type="EMBL" id="BAAAFG010000002">
    <property type="protein sequence ID" value="GAA0871460.1"/>
    <property type="molecule type" value="Genomic_DNA"/>
</dbReference>
<accession>A0ABN1MEH2</accession>
<sequence>MDFKQNNLTQERSPYLLQHKNNPVHWQAYLLKTLDHALTNDTLILISIGYAACHWCHVMEHECFEDEEVAAIMNEHYVNIKVDREERPDVDAIYMKALQLMTGQGGWPLNVIALPNGKPVWGGTYLNKKQWMGILHQLADLYQTDPEKMREYSHKLYKGISDDGLIPAIQASDVLKADLISSAVEQWSAHFDHQWGGLNYSPKFMMPVNYGFLMHYGYRSGDKMTLPYTLKTLDMMSYGGVYDHLGGGFSRYSVDERWHVPHFEKMLYDNAQLVTLYSNAYKLTKNEWYKDVVVQTLQFIARELTHESGAFYASLDADSLNAEGNLVEGAYYVWTKAILQELLQENYALFADYYNVNDFGKWEDEHYVLIRKETLEEISVKHNLSQAEAEAMLNQSKQVVLNHRNTRSKPRLDNKCLTSWNALMSSGCLEAYTATQNDSYLEIAQRNISFLLKNVSKKDGGLFHTWKKGRASINGFLEDYAAVIEALINLYQVSFQEKWLHEADRLAQYCLDQFYSEEKKLFYFTPTDQKDLISRSIEHADNVIPASNSIMAKNLWKLSGFFGNTLYRDIARAMLEAVTPLIEKYPSSYANWLDLALLMTTPFYEIAITGKDAFLQAQRLNMQYIPHIIIAATEQENELPLLQHRFNEETTFYICQDLVCGLPKDSLAEVMKEITPPQNP</sequence>
<dbReference type="SUPFAM" id="SSF48208">
    <property type="entry name" value="Six-hairpin glycosidases"/>
    <property type="match status" value="1"/>
</dbReference>
<dbReference type="PANTHER" id="PTHR42899">
    <property type="entry name" value="SPERMATOGENESIS-ASSOCIATED PROTEIN 20"/>
    <property type="match status" value="1"/>
</dbReference>
<dbReference type="PIRSF" id="PIRSF006402">
    <property type="entry name" value="UCP006402_thioredoxin"/>
    <property type="match status" value="1"/>
</dbReference>
<dbReference type="Pfam" id="PF03190">
    <property type="entry name" value="Thioredox_DsbH"/>
    <property type="match status" value="1"/>
</dbReference>
<dbReference type="InterPro" id="IPR012341">
    <property type="entry name" value="6hp_glycosidase-like_sf"/>
</dbReference>
<evidence type="ECO:0000259" key="1">
    <source>
        <dbReference type="Pfam" id="PF03190"/>
    </source>
</evidence>
<dbReference type="Gene3D" id="3.40.30.10">
    <property type="entry name" value="Glutaredoxin"/>
    <property type="match status" value="1"/>
</dbReference>
<keyword evidence="3" id="KW-1185">Reference proteome</keyword>
<organism evidence="2 3">
    <name type="scientific">Gangjinia marincola</name>
    <dbReference type="NCBI Taxonomy" id="578463"/>
    <lineage>
        <taxon>Bacteria</taxon>
        <taxon>Pseudomonadati</taxon>
        <taxon>Bacteroidota</taxon>
        <taxon>Flavobacteriia</taxon>
        <taxon>Flavobacteriales</taxon>
        <taxon>Flavobacteriaceae</taxon>
        <taxon>Gangjinia</taxon>
    </lineage>
</organism>
<evidence type="ECO:0000313" key="2">
    <source>
        <dbReference type="EMBL" id="GAA0871460.1"/>
    </source>
</evidence>
<dbReference type="Gene3D" id="1.50.10.20">
    <property type="match status" value="1"/>
</dbReference>
<dbReference type="RefSeq" id="WP_343763666.1">
    <property type="nucleotide sequence ID" value="NZ_BAAAFG010000002.1"/>
</dbReference>
<dbReference type="InterPro" id="IPR024705">
    <property type="entry name" value="Ssp411"/>
</dbReference>
<dbReference type="SUPFAM" id="SSF52833">
    <property type="entry name" value="Thioredoxin-like"/>
    <property type="match status" value="1"/>
</dbReference>
<comment type="caution">
    <text evidence="2">The sequence shown here is derived from an EMBL/GenBank/DDBJ whole genome shotgun (WGS) entry which is preliminary data.</text>
</comment>
<dbReference type="InterPro" id="IPR008928">
    <property type="entry name" value="6-hairpin_glycosidase_sf"/>
</dbReference>
<protein>
    <submittedName>
        <fullName evidence="2">Thioredoxin domain-containing protein</fullName>
    </submittedName>
</protein>
<dbReference type="Proteomes" id="UP001500507">
    <property type="component" value="Unassembled WGS sequence"/>
</dbReference>
<dbReference type="PANTHER" id="PTHR42899:SF1">
    <property type="entry name" value="SPERMATOGENESIS-ASSOCIATED PROTEIN 20"/>
    <property type="match status" value="1"/>
</dbReference>
<name>A0ABN1MEH2_9FLAO</name>
<gene>
    <name evidence="2" type="ORF">GCM10009117_06060</name>
</gene>
<dbReference type="InterPro" id="IPR036249">
    <property type="entry name" value="Thioredoxin-like_sf"/>
</dbReference>
<reference evidence="2 3" key="1">
    <citation type="journal article" date="2019" name="Int. J. Syst. Evol. Microbiol.">
        <title>The Global Catalogue of Microorganisms (GCM) 10K type strain sequencing project: providing services to taxonomists for standard genome sequencing and annotation.</title>
        <authorList>
            <consortium name="The Broad Institute Genomics Platform"/>
            <consortium name="The Broad Institute Genome Sequencing Center for Infectious Disease"/>
            <person name="Wu L."/>
            <person name="Ma J."/>
        </authorList>
    </citation>
    <scope>NUCLEOTIDE SEQUENCE [LARGE SCALE GENOMIC DNA]</scope>
    <source>
        <strain evidence="2 3">JCM 16082</strain>
    </source>
</reference>
<evidence type="ECO:0000313" key="3">
    <source>
        <dbReference type="Proteomes" id="UP001500507"/>
    </source>
</evidence>